<accession>A0A2P5Y648</accession>
<evidence type="ECO:0000313" key="3">
    <source>
        <dbReference type="Proteomes" id="UP000239757"/>
    </source>
</evidence>
<proteinExistence type="predicted"/>
<feature type="region of interest" description="Disordered" evidence="1">
    <location>
        <begin position="1"/>
        <end position="41"/>
    </location>
</feature>
<evidence type="ECO:0000313" key="2">
    <source>
        <dbReference type="EMBL" id="PPS11021.1"/>
    </source>
</evidence>
<dbReference type="Proteomes" id="UP000239757">
    <property type="component" value="Unassembled WGS sequence"/>
</dbReference>
<name>A0A2P5Y648_GOSBA</name>
<sequence length="79" mass="8424">MGQHQNLMVTRNDLKLFKNGNQSPGVAPTRLSPGTPRSPLTQKLVVPGFVVSGTSENGKSVPNFPPGCVLPAYGIHTKR</sequence>
<dbReference type="AlphaFoldDB" id="A0A2P5Y648"/>
<gene>
    <name evidence="2" type="ORF">GOBAR_AA09630</name>
</gene>
<evidence type="ECO:0000256" key="1">
    <source>
        <dbReference type="SAM" id="MobiDB-lite"/>
    </source>
</evidence>
<organism evidence="2 3">
    <name type="scientific">Gossypium barbadense</name>
    <name type="common">Sea Island cotton</name>
    <name type="synonym">Hibiscus barbadensis</name>
    <dbReference type="NCBI Taxonomy" id="3634"/>
    <lineage>
        <taxon>Eukaryota</taxon>
        <taxon>Viridiplantae</taxon>
        <taxon>Streptophyta</taxon>
        <taxon>Embryophyta</taxon>
        <taxon>Tracheophyta</taxon>
        <taxon>Spermatophyta</taxon>
        <taxon>Magnoliopsida</taxon>
        <taxon>eudicotyledons</taxon>
        <taxon>Gunneridae</taxon>
        <taxon>Pentapetalae</taxon>
        <taxon>rosids</taxon>
        <taxon>malvids</taxon>
        <taxon>Malvales</taxon>
        <taxon>Malvaceae</taxon>
        <taxon>Malvoideae</taxon>
        <taxon>Gossypium</taxon>
    </lineage>
</organism>
<reference evidence="2 3" key="1">
    <citation type="submission" date="2015-01" db="EMBL/GenBank/DDBJ databases">
        <title>Genome of allotetraploid Gossypium barbadense reveals genomic plasticity and fiber elongation in cotton evolution.</title>
        <authorList>
            <person name="Chen X."/>
            <person name="Liu X."/>
            <person name="Zhao B."/>
            <person name="Zheng H."/>
            <person name="Hu Y."/>
            <person name="Lu G."/>
            <person name="Yang C."/>
            <person name="Chen J."/>
            <person name="Shan C."/>
            <person name="Zhang L."/>
            <person name="Zhou Y."/>
            <person name="Wang L."/>
            <person name="Guo W."/>
            <person name="Bai Y."/>
            <person name="Ruan J."/>
            <person name="Shangguan X."/>
            <person name="Mao Y."/>
            <person name="Jiang J."/>
            <person name="Zhu Y."/>
            <person name="Lei J."/>
            <person name="Kang H."/>
            <person name="Chen S."/>
            <person name="He X."/>
            <person name="Wang R."/>
            <person name="Wang Y."/>
            <person name="Chen J."/>
            <person name="Wang L."/>
            <person name="Yu S."/>
            <person name="Wang B."/>
            <person name="Wei J."/>
            <person name="Song S."/>
            <person name="Lu X."/>
            <person name="Gao Z."/>
            <person name="Gu W."/>
            <person name="Deng X."/>
            <person name="Ma D."/>
            <person name="Wang S."/>
            <person name="Liang W."/>
            <person name="Fang L."/>
            <person name="Cai C."/>
            <person name="Zhu X."/>
            <person name="Zhou B."/>
            <person name="Zhang Y."/>
            <person name="Chen Z."/>
            <person name="Xu S."/>
            <person name="Zhu R."/>
            <person name="Wang S."/>
            <person name="Zhang T."/>
            <person name="Zhao G."/>
        </authorList>
    </citation>
    <scope>NUCLEOTIDE SEQUENCE [LARGE SCALE GENOMIC DNA]</scope>
    <source>
        <strain evidence="3">cv. Xinhai21</strain>
        <tissue evidence="2">Leaf</tissue>
    </source>
</reference>
<dbReference type="EMBL" id="KZ663652">
    <property type="protein sequence ID" value="PPS11021.1"/>
    <property type="molecule type" value="Genomic_DNA"/>
</dbReference>
<protein>
    <submittedName>
        <fullName evidence="2">Uncharacterized protein</fullName>
    </submittedName>
</protein>